<comment type="caution">
    <text evidence="2">The sequence shown here is derived from an EMBL/GenBank/DDBJ whole genome shotgun (WGS) entry which is preliminary data.</text>
</comment>
<reference evidence="2" key="1">
    <citation type="submission" date="2021-02" db="EMBL/GenBank/DDBJ databases">
        <authorList>
            <person name="Nowell W R."/>
        </authorList>
    </citation>
    <scope>NUCLEOTIDE SEQUENCE</scope>
</reference>
<feature type="compositionally biased region" description="Basic and acidic residues" evidence="1">
    <location>
        <begin position="1"/>
        <end position="12"/>
    </location>
</feature>
<sequence>RTQQENRKKPAADVDSDTNVDIDESFDEALDEDQLTTTAKSLTKVA</sequence>
<dbReference type="AlphaFoldDB" id="A0A822EQD6"/>
<organism evidence="2 3">
    <name type="scientific">Rotaria socialis</name>
    <dbReference type="NCBI Taxonomy" id="392032"/>
    <lineage>
        <taxon>Eukaryota</taxon>
        <taxon>Metazoa</taxon>
        <taxon>Spiralia</taxon>
        <taxon>Gnathifera</taxon>
        <taxon>Rotifera</taxon>
        <taxon>Eurotatoria</taxon>
        <taxon>Bdelloidea</taxon>
        <taxon>Philodinida</taxon>
        <taxon>Philodinidae</taxon>
        <taxon>Rotaria</taxon>
    </lineage>
</organism>
<proteinExistence type="predicted"/>
<feature type="non-terminal residue" evidence="2">
    <location>
        <position position="46"/>
    </location>
</feature>
<feature type="non-terminal residue" evidence="2">
    <location>
        <position position="1"/>
    </location>
</feature>
<evidence type="ECO:0000313" key="2">
    <source>
        <dbReference type="EMBL" id="CAF5108677.1"/>
    </source>
</evidence>
<dbReference type="EMBL" id="CAJOBR010074452">
    <property type="protein sequence ID" value="CAF5108677.1"/>
    <property type="molecule type" value="Genomic_DNA"/>
</dbReference>
<evidence type="ECO:0000313" key="3">
    <source>
        <dbReference type="Proteomes" id="UP000663848"/>
    </source>
</evidence>
<name>A0A822EQD6_9BILA</name>
<accession>A0A822EQD6</accession>
<dbReference type="Proteomes" id="UP000663848">
    <property type="component" value="Unassembled WGS sequence"/>
</dbReference>
<protein>
    <submittedName>
        <fullName evidence="2">Uncharacterized protein</fullName>
    </submittedName>
</protein>
<gene>
    <name evidence="2" type="ORF">QYT958_LOCUS45277</name>
</gene>
<feature type="region of interest" description="Disordered" evidence="1">
    <location>
        <begin position="1"/>
        <end position="20"/>
    </location>
</feature>
<evidence type="ECO:0000256" key="1">
    <source>
        <dbReference type="SAM" id="MobiDB-lite"/>
    </source>
</evidence>